<reference evidence="4" key="2">
    <citation type="submission" date="2020-04" db="EMBL/GenBank/DDBJ databases">
        <authorList>
            <consortium name="NCBI Genome Project"/>
        </authorList>
    </citation>
    <scope>NUCLEOTIDE SEQUENCE</scope>
    <source>
        <strain evidence="4">CBS 304.34</strain>
    </source>
</reference>
<gene>
    <name evidence="2 4" type="ORF">BDZ99DRAFT_144554</name>
</gene>
<accession>A0A6A6YA43</accession>
<feature type="chain" id="PRO_5044628964" evidence="1">
    <location>
        <begin position="20"/>
        <end position="82"/>
    </location>
</feature>
<organism evidence="2">
    <name type="scientific">Mytilinidion resinicola</name>
    <dbReference type="NCBI Taxonomy" id="574789"/>
    <lineage>
        <taxon>Eukaryota</taxon>
        <taxon>Fungi</taxon>
        <taxon>Dikarya</taxon>
        <taxon>Ascomycota</taxon>
        <taxon>Pezizomycotina</taxon>
        <taxon>Dothideomycetes</taxon>
        <taxon>Pleosporomycetidae</taxon>
        <taxon>Mytilinidiales</taxon>
        <taxon>Mytilinidiaceae</taxon>
        <taxon>Mytilinidion</taxon>
    </lineage>
</organism>
<evidence type="ECO:0000313" key="2">
    <source>
        <dbReference type="EMBL" id="KAF2804864.1"/>
    </source>
</evidence>
<reference evidence="4" key="3">
    <citation type="submission" date="2025-04" db="UniProtKB">
        <authorList>
            <consortium name="RefSeq"/>
        </authorList>
    </citation>
    <scope>IDENTIFICATION</scope>
    <source>
        <strain evidence="4">CBS 304.34</strain>
    </source>
</reference>
<keyword evidence="1" id="KW-0732">Signal</keyword>
<dbReference type="GeneID" id="54453617"/>
<evidence type="ECO:0000313" key="3">
    <source>
        <dbReference type="Proteomes" id="UP000504636"/>
    </source>
</evidence>
<dbReference type="Proteomes" id="UP000504636">
    <property type="component" value="Unplaced"/>
</dbReference>
<keyword evidence="3" id="KW-1185">Reference proteome</keyword>
<reference evidence="2 4" key="1">
    <citation type="journal article" date="2020" name="Stud. Mycol.">
        <title>101 Dothideomycetes genomes: a test case for predicting lifestyles and emergence of pathogens.</title>
        <authorList>
            <person name="Haridas S."/>
            <person name="Albert R."/>
            <person name="Binder M."/>
            <person name="Bloem J."/>
            <person name="Labutti K."/>
            <person name="Salamov A."/>
            <person name="Andreopoulos B."/>
            <person name="Baker S."/>
            <person name="Barry K."/>
            <person name="Bills G."/>
            <person name="Bluhm B."/>
            <person name="Cannon C."/>
            <person name="Castanera R."/>
            <person name="Culley D."/>
            <person name="Daum C."/>
            <person name="Ezra D."/>
            <person name="Gonzalez J."/>
            <person name="Henrissat B."/>
            <person name="Kuo A."/>
            <person name="Liang C."/>
            <person name="Lipzen A."/>
            <person name="Lutzoni F."/>
            <person name="Magnuson J."/>
            <person name="Mondo S."/>
            <person name="Nolan M."/>
            <person name="Ohm R."/>
            <person name="Pangilinan J."/>
            <person name="Park H.-J."/>
            <person name="Ramirez L."/>
            <person name="Alfaro M."/>
            <person name="Sun H."/>
            <person name="Tritt A."/>
            <person name="Yoshinaga Y."/>
            <person name="Zwiers L.-H."/>
            <person name="Turgeon B."/>
            <person name="Goodwin S."/>
            <person name="Spatafora J."/>
            <person name="Crous P."/>
            <person name="Grigoriev I."/>
        </authorList>
    </citation>
    <scope>NUCLEOTIDE SEQUENCE</scope>
    <source>
        <strain evidence="2 4">CBS 304.34</strain>
    </source>
</reference>
<evidence type="ECO:0000313" key="4">
    <source>
        <dbReference type="RefSeq" id="XP_033571828.1"/>
    </source>
</evidence>
<name>A0A6A6YA43_9PEZI</name>
<feature type="signal peptide" evidence="1">
    <location>
        <begin position="1"/>
        <end position="19"/>
    </location>
</feature>
<sequence>MGSFLFLSLLFLALISVHPVLFHGGFLFSTYEWEFYMHGIFILRGFLQGFLGGFTARSTELLSILSTTEAVTLLHSCRVACL</sequence>
<dbReference type="RefSeq" id="XP_033571828.1">
    <property type="nucleotide sequence ID" value="XM_033712724.1"/>
</dbReference>
<evidence type="ECO:0000256" key="1">
    <source>
        <dbReference type="SAM" id="SignalP"/>
    </source>
</evidence>
<protein>
    <submittedName>
        <fullName evidence="2 4">Uncharacterized protein</fullName>
    </submittedName>
</protein>
<dbReference type="AlphaFoldDB" id="A0A6A6YA43"/>
<proteinExistence type="predicted"/>
<dbReference type="EMBL" id="MU003711">
    <property type="protein sequence ID" value="KAF2804864.1"/>
    <property type="molecule type" value="Genomic_DNA"/>
</dbReference>